<feature type="domain" description="Carboxylesterase type B" evidence="2">
    <location>
        <begin position="37"/>
        <end position="535"/>
    </location>
</feature>
<dbReference type="GO" id="GO:0016787">
    <property type="term" value="F:hydrolase activity"/>
    <property type="evidence" value="ECO:0007669"/>
    <property type="project" value="UniProtKB-KW"/>
</dbReference>
<dbReference type="InterPro" id="IPR029058">
    <property type="entry name" value="AB_hydrolase_fold"/>
</dbReference>
<dbReference type="AlphaFoldDB" id="A0A6A5YRJ3"/>
<evidence type="ECO:0000313" key="3">
    <source>
        <dbReference type="EMBL" id="KAF2109765.1"/>
    </source>
</evidence>
<dbReference type="EMBL" id="ML977341">
    <property type="protein sequence ID" value="KAF2109765.1"/>
    <property type="molecule type" value="Genomic_DNA"/>
</dbReference>
<feature type="signal peptide" evidence="1">
    <location>
        <begin position="1"/>
        <end position="19"/>
    </location>
</feature>
<accession>A0A6A5YRJ3</accession>
<keyword evidence="3" id="KW-0378">Hydrolase</keyword>
<dbReference type="Pfam" id="PF00135">
    <property type="entry name" value="COesterase"/>
    <property type="match status" value="1"/>
</dbReference>
<dbReference type="InterPro" id="IPR002018">
    <property type="entry name" value="CarbesteraseB"/>
</dbReference>
<evidence type="ECO:0000259" key="2">
    <source>
        <dbReference type="Pfam" id="PF00135"/>
    </source>
</evidence>
<name>A0A6A5YRJ3_9PLEO</name>
<feature type="chain" id="PRO_5025583135" evidence="1">
    <location>
        <begin position="20"/>
        <end position="640"/>
    </location>
</feature>
<evidence type="ECO:0000313" key="4">
    <source>
        <dbReference type="Proteomes" id="UP000799770"/>
    </source>
</evidence>
<sequence length="640" mass="70751">MRLSRSLALISQVWTVLVATEPIVHLTSHKVSYRGTERNDIEHFQNIRFGYDTSGSRRFAAPEPYIPEVGSELEANAPGAACPQLQDPMPPYFSQVETVSEDCLNLRVARPEDTKAGDKLPVVVYVVGGGVIKGHAYDDHYDPENILKLSVELGKPIIYVAINYRLSIFGFPRLPLLKKQKNMNLGMRDQRLGLQWVEDNIDAFGGDPEKITAYGTSAGGTFISLHTISYAGEKGVPFTQAWSMSGPPGTALNMSSDVTELHTKTVAQNLGCDIEQDEKTLECLREVPVEKLLQAAMEHSVKHHPPAGLFTFIPSIDDDLMPERQSVLYRAGKFVKGIPMVFGWTQDDGATNSAPAAMFGDGDPTIATIKSFAHALTEEDFATLFDHYQLSDFEEDIQRYEYSHNEADAPKVPTEWYRLSRIMRDLLFTCSSIDYGFYNSKYSKAADPNFAGVRLYTFNQSMLSPLFKAAGMPYFGAVHGSDSNYIFNGVNPHGEISEDDRKLSRQLSEAFINFAYTGDPSVGGFAEWPEAFDADGSDEELNSLRVQVIGGLHGTGSAHIVSEDERGGHFVAGEKQVMIDGTVVGKMGSRADHERRGAIDKEKLFERCRLINRLSNSGTSRNVKAVAAAENVLIVFKIEQ</sequence>
<reference evidence="3" key="1">
    <citation type="journal article" date="2020" name="Stud. Mycol.">
        <title>101 Dothideomycetes genomes: a test case for predicting lifestyles and emergence of pathogens.</title>
        <authorList>
            <person name="Haridas S."/>
            <person name="Albert R."/>
            <person name="Binder M."/>
            <person name="Bloem J."/>
            <person name="Labutti K."/>
            <person name="Salamov A."/>
            <person name="Andreopoulos B."/>
            <person name="Baker S."/>
            <person name="Barry K."/>
            <person name="Bills G."/>
            <person name="Bluhm B."/>
            <person name="Cannon C."/>
            <person name="Castanera R."/>
            <person name="Culley D."/>
            <person name="Daum C."/>
            <person name="Ezra D."/>
            <person name="Gonzalez J."/>
            <person name="Henrissat B."/>
            <person name="Kuo A."/>
            <person name="Liang C."/>
            <person name="Lipzen A."/>
            <person name="Lutzoni F."/>
            <person name="Magnuson J."/>
            <person name="Mondo S."/>
            <person name="Nolan M."/>
            <person name="Ohm R."/>
            <person name="Pangilinan J."/>
            <person name="Park H.-J."/>
            <person name="Ramirez L."/>
            <person name="Alfaro M."/>
            <person name="Sun H."/>
            <person name="Tritt A."/>
            <person name="Yoshinaga Y."/>
            <person name="Zwiers L.-H."/>
            <person name="Turgeon B."/>
            <person name="Goodwin S."/>
            <person name="Spatafora J."/>
            <person name="Crous P."/>
            <person name="Grigoriev I."/>
        </authorList>
    </citation>
    <scope>NUCLEOTIDE SEQUENCE</scope>
    <source>
        <strain evidence="3">CBS 627.86</strain>
    </source>
</reference>
<dbReference type="OrthoDB" id="408631at2759"/>
<dbReference type="SUPFAM" id="SSF53474">
    <property type="entry name" value="alpha/beta-Hydrolases"/>
    <property type="match status" value="1"/>
</dbReference>
<keyword evidence="1" id="KW-0732">Signal</keyword>
<dbReference type="Gene3D" id="3.40.50.1820">
    <property type="entry name" value="alpha/beta hydrolase"/>
    <property type="match status" value="1"/>
</dbReference>
<protein>
    <submittedName>
        <fullName evidence="3">Alpha/Beta hydrolase protein</fullName>
    </submittedName>
</protein>
<evidence type="ECO:0000256" key="1">
    <source>
        <dbReference type="SAM" id="SignalP"/>
    </source>
</evidence>
<dbReference type="Proteomes" id="UP000799770">
    <property type="component" value="Unassembled WGS sequence"/>
</dbReference>
<keyword evidence="4" id="KW-1185">Reference proteome</keyword>
<gene>
    <name evidence="3" type="ORF">BDV96DRAFT_604638</name>
</gene>
<dbReference type="PANTHER" id="PTHR11559">
    <property type="entry name" value="CARBOXYLESTERASE"/>
    <property type="match status" value="1"/>
</dbReference>
<dbReference type="InterPro" id="IPR050309">
    <property type="entry name" value="Type-B_Carboxylest/Lipase"/>
</dbReference>
<proteinExistence type="predicted"/>
<organism evidence="3 4">
    <name type="scientific">Lophiotrema nucula</name>
    <dbReference type="NCBI Taxonomy" id="690887"/>
    <lineage>
        <taxon>Eukaryota</taxon>
        <taxon>Fungi</taxon>
        <taxon>Dikarya</taxon>
        <taxon>Ascomycota</taxon>
        <taxon>Pezizomycotina</taxon>
        <taxon>Dothideomycetes</taxon>
        <taxon>Pleosporomycetidae</taxon>
        <taxon>Pleosporales</taxon>
        <taxon>Lophiotremataceae</taxon>
        <taxon>Lophiotrema</taxon>
    </lineage>
</organism>